<dbReference type="EMBL" id="KK198753">
    <property type="protein sequence ID" value="KCW88135.1"/>
    <property type="molecule type" value="Genomic_DNA"/>
</dbReference>
<dbReference type="InParanoid" id="A0A059DD21"/>
<comment type="similarity">
    <text evidence="2">Belongs to the WD repeat L(2)GL family.</text>
</comment>
<dbReference type="SUPFAM" id="SSF50978">
    <property type="entry name" value="WD40 repeat-like"/>
    <property type="match status" value="1"/>
</dbReference>
<evidence type="ECO:0000313" key="9">
    <source>
        <dbReference type="EMBL" id="KCW88135.1"/>
    </source>
</evidence>
<dbReference type="InterPro" id="IPR015943">
    <property type="entry name" value="WD40/YVTN_repeat-like_dom_sf"/>
</dbReference>
<dbReference type="GO" id="GO:0005737">
    <property type="term" value="C:cytoplasm"/>
    <property type="evidence" value="ECO:0000318"/>
    <property type="project" value="GO_Central"/>
</dbReference>
<dbReference type="SUPFAM" id="SSF58038">
    <property type="entry name" value="SNARE fusion complex"/>
    <property type="match status" value="1"/>
</dbReference>
<evidence type="ECO:0000256" key="4">
    <source>
        <dbReference type="ARBA" id="ARBA00022490"/>
    </source>
</evidence>
<sequence>MFAKRLLEKAIHSPTQGDSQHGNSAWKDLDLRVYVHYGVPSTASILAFDPIQSLLAIGTLDGRIKVIGGDGIEGLFMSPRQLPIKHLEFLRNQGILVSISNDNYIQVWNLERRSLASCLQWQSNITAFSVITGSNFIYIGDDHGLLSVLKCNADSGELCQLPYHIPATSISKVSGISFPDDHHMIVGVLHQPCPSGDRVLIAYECGLLTLWDVTEGQILFIGGGKDLHLKDGFANSAIKEDNLSDDTSGCYLGEKEISALCWASGDGSIVAVGYVDGDILFWKTSSSSVNKAPVANLPSSDVVRLRLSSEERRLPVIVLQWFPTKKSHNYNGLLFAYGGDQIGAEEVLTVLNLEWSSGAENLRCTGRIDLTLTGSFADMILLPSVGAGGNLSADLLLLTNPGQLHCYDDSYLSTLMSQHERKLSVPALEFPTVIPARNPLLTSARLYKLPECSSKDLSKISSVARPTASVHGGSDRPLTGGVPCQLSSTEESGIGRVYIGGYQDGSVRMWDATHPILSSIFTLQGQVQGIQVAGLTAPVSSLDLCVFTLHLAVGNESGLVLIYNLKSGTTDKNFHFITDSKHEVHPLLSEEACQCKAVFSLFNSPVQVLQFVNHATKLAVGFQSGQVAVLDMGPVSVLFRSDCSCGSLSPVVSICWRSSSNTDNMLKSQKTVEVNMPTDPIDELVFVLTKDAKILIIDGGMGNRISSRPLLLKKKSIPIAMYVIDDHISVSSEQSAKDTSSRKDATTEGKVAKGLHETAQLKSSKDAFSAGRLLDSLLLLCYEDSLRLYSTKSVIQGNHKTSRKVKHAKPCCWTSTLRKEGKVSGLVALYQTGDLEIRSLPDLALVKVSSLVSILRWNFTANMDKMMASDGSQIALANGCELALISLEDGEDDLRSFCRAMGALPCLHDQVLAAAADAADAALTFSSQKKKQASAPGILRGIVKGFKMREAENKGKHSATSKSDVTHLEDVFSKPPFVDQLPTLRNNQEIVDPSSGTNDQEVELSIDDIEIDDLAPMASASVYKPQNKDNRTEREKLFEGATDVTEPRLRTRGDIIDKYGKRESKDPAAVAEEARNKLLERQAKLERINQRTAELQSGAEDFASLANELVKVMERRKWWHI</sequence>
<dbReference type="Gramene" id="KCW88135">
    <property type="protein sequence ID" value="KCW88135"/>
    <property type="gene ID" value="EUGRSUZ_A00527"/>
</dbReference>
<keyword evidence="7" id="KW-0175">Coiled coil</keyword>
<dbReference type="AlphaFoldDB" id="A0A059DD21"/>
<keyword evidence="3" id="KW-0268">Exocytosis</keyword>
<reference evidence="9" key="1">
    <citation type="submission" date="2013-07" db="EMBL/GenBank/DDBJ databases">
        <title>The genome of Eucalyptus grandis.</title>
        <authorList>
            <person name="Schmutz J."/>
            <person name="Hayes R."/>
            <person name="Myburg A."/>
            <person name="Tuskan G."/>
            <person name="Grattapaglia D."/>
            <person name="Rokhsar D.S."/>
        </authorList>
    </citation>
    <scope>NUCLEOTIDE SEQUENCE</scope>
    <source>
        <tissue evidence="9">Leaf extractions</tissue>
    </source>
</reference>
<comment type="subcellular location">
    <subcellularLocation>
        <location evidence="1">Cytoplasm</location>
    </subcellularLocation>
</comment>
<dbReference type="STRING" id="71139.A0A059DD21"/>
<dbReference type="Gene3D" id="2.130.10.10">
    <property type="entry name" value="YVTN repeat-like/Quinoprotein amine dehydrogenase"/>
    <property type="match status" value="3"/>
</dbReference>
<dbReference type="GO" id="GO:0045159">
    <property type="term" value="F:myosin II binding"/>
    <property type="evidence" value="ECO:0000318"/>
    <property type="project" value="GO_Central"/>
</dbReference>
<dbReference type="GO" id="GO:0019905">
    <property type="term" value="F:syntaxin binding"/>
    <property type="evidence" value="ECO:0000318"/>
    <property type="project" value="GO_Central"/>
</dbReference>
<dbReference type="OMA" id="MCSDDYG"/>
<evidence type="ECO:0000256" key="3">
    <source>
        <dbReference type="ARBA" id="ARBA00022483"/>
    </source>
</evidence>
<keyword evidence="6" id="KW-0677">Repeat</keyword>
<protein>
    <recommendedName>
        <fullName evidence="8">V-SNARE coiled-coil homology domain-containing protein</fullName>
    </recommendedName>
</protein>
<evidence type="ECO:0000256" key="5">
    <source>
        <dbReference type="ARBA" id="ARBA00022574"/>
    </source>
</evidence>
<dbReference type="SMART" id="SM00320">
    <property type="entry name" value="WD40"/>
    <property type="match status" value="7"/>
</dbReference>
<name>A0A059DD21_EUCGR</name>
<dbReference type="InterPro" id="IPR036322">
    <property type="entry name" value="WD40_repeat_dom_sf"/>
</dbReference>
<dbReference type="GO" id="GO:0005096">
    <property type="term" value="F:GTPase activator activity"/>
    <property type="evidence" value="ECO:0000318"/>
    <property type="project" value="GO_Central"/>
</dbReference>
<dbReference type="Gene3D" id="1.20.5.110">
    <property type="match status" value="1"/>
</dbReference>
<keyword evidence="4" id="KW-0963">Cytoplasm</keyword>
<proteinExistence type="inferred from homology"/>
<dbReference type="PANTHER" id="PTHR10241">
    <property type="entry name" value="LETHAL 2 GIANT LARVAE PROTEIN"/>
    <property type="match status" value="1"/>
</dbReference>
<dbReference type="PROSITE" id="PS00678">
    <property type="entry name" value="WD_REPEATS_1"/>
    <property type="match status" value="1"/>
</dbReference>
<dbReference type="GO" id="GO:0006893">
    <property type="term" value="P:Golgi to plasma membrane transport"/>
    <property type="evidence" value="ECO:0000318"/>
    <property type="project" value="GO_Central"/>
</dbReference>
<evidence type="ECO:0000259" key="8">
    <source>
        <dbReference type="PROSITE" id="PS50892"/>
    </source>
</evidence>
<dbReference type="InterPro" id="IPR042855">
    <property type="entry name" value="V_SNARE_CC"/>
</dbReference>
<organism evidence="9">
    <name type="scientific">Eucalyptus grandis</name>
    <name type="common">Flooded gum</name>
    <dbReference type="NCBI Taxonomy" id="71139"/>
    <lineage>
        <taxon>Eukaryota</taxon>
        <taxon>Viridiplantae</taxon>
        <taxon>Streptophyta</taxon>
        <taxon>Embryophyta</taxon>
        <taxon>Tracheophyta</taxon>
        <taxon>Spermatophyta</taxon>
        <taxon>Magnoliopsida</taxon>
        <taxon>eudicotyledons</taxon>
        <taxon>Gunneridae</taxon>
        <taxon>Pentapetalae</taxon>
        <taxon>rosids</taxon>
        <taxon>malvids</taxon>
        <taxon>Myrtales</taxon>
        <taxon>Myrtaceae</taxon>
        <taxon>Myrtoideae</taxon>
        <taxon>Eucalypteae</taxon>
        <taxon>Eucalyptus</taxon>
    </lineage>
</organism>
<dbReference type="InterPro" id="IPR019775">
    <property type="entry name" value="WD40_repeat_CS"/>
</dbReference>
<dbReference type="InterPro" id="IPR001680">
    <property type="entry name" value="WD40_rpt"/>
</dbReference>
<dbReference type="GO" id="GO:0005886">
    <property type="term" value="C:plasma membrane"/>
    <property type="evidence" value="ECO:0000318"/>
    <property type="project" value="GO_Central"/>
</dbReference>
<dbReference type="PANTHER" id="PTHR10241:SF25">
    <property type="entry name" value="TOMOSYN, ISOFORM C"/>
    <property type="match status" value="1"/>
</dbReference>
<keyword evidence="5" id="KW-0853">WD repeat</keyword>
<evidence type="ECO:0000256" key="6">
    <source>
        <dbReference type="ARBA" id="ARBA00022737"/>
    </source>
</evidence>
<accession>A0A059DD21</accession>
<gene>
    <name evidence="9" type="ORF">EUGRSUZ_A00527</name>
</gene>
<dbReference type="CDD" id="cd15873">
    <property type="entry name" value="R-SNARE_STXBP5_6"/>
    <property type="match status" value="1"/>
</dbReference>
<evidence type="ECO:0000256" key="7">
    <source>
        <dbReference type="PROSITE-ProRule" id="PRU00290"/>
    </source>
</evidence>
<dbReference type="GO" id="GO:0006887">
    <property type="term" value="P:exocytosis"/>
    <property type="evidence" value="ECO:0000318"/>
    <property type="project" value="GO_Central"/>
</dbReference>
<evidence type="ECO:0000256" key="1">
    <source>
        <dbReference type="ARBA" id="ARBA00004496"/>
    </source>
</evidence>
<dbReference type="PROSITE" id="PS50892">
    <property type="entry name" value="V_SNARE"/>
    <property type="match status" value="1"/>
</dbReference>
<evidence type="ECO:0000256" key="2">
    <source>
        <dbReference type="ARBA" id="ARBA00008070"/>
    </source>
</evidence>
<feature type="domain" description="V-SNARE coiled-coil homology" evidence="8">
    <location>
        <begin position="1056"/>
        <end position="1120"/>
    </location>
</feature>